<dbReference type="OrthoDB" id="2081150at2"/>
<keyword evidence="3" id="KW-1185">Reference proteome</keyword>
<dbReference type="InParanoid" id="S0EVU8"/>
<accession>S0EVU8</accession>
<proteinExistence type="predicted"/>
<dbReference type="Proteomes" id="UP000014227">
    <property type="component" value="Chromosome I"/>
</dbReference>
<evidence type="ECO:0000313" key="2">
    <source>
        <dbReference type="EMBL" id="CCW35944.1"/>
    </source>
</evidence>
<sequence length="207" mass="23283">MFDIGDLIEISLFHTSRPLLATVQQANNKLLVLALDHPAEANLLREGTRLCLRCAAEEGLYVMETTVLKCSDRLFVVPKERLGFQQRRRSERLACNFLGRYKPHTSLEEMQRAAPEEGEVTYITDISQGGCLIRTKQILLAGTAIGLRIELNDGEPLFAEASVVRCTLAKDKDSRKGAYEVGLKFTRMLRVHQLCLMRLLHELAEAA</sequence>
<evidence type="ECO:0000259" key="1">
    <source>
        <dbReference type="Pfam" id="PF07238"/>
    </source>
</evidence>
<dbReference type="RefSeq" id="WP_016483467.1">
    <property type="nucleotide sequence ID" value="NC_021487.1"/>
</dbReference>
<gene>
    <name evidence="2" type="ORF">CCALI_02137</name>
</gene>
<dbReference type="GO" id="GO:0016740">
    <property type="term" value="F:transferase activity"/>
    <property type="evidence" value="ECO:0007669"/>
    <property type="project" value="UniProtKB-KW"/>
</dbReference>
<dbReference type="Pfam" id="PF07238">
    <property type="entry name" value="PilZ"/>
    <property type="match status" value="1"/>
</dbReference>
<dbReference type="AlphaFoldDB" id="S0EVU8"/>
<evidence type="ECO:0000313" key="3">
    <source>
        <dbReference type="Proteomes" id="UP000014227"/>
    </source>
</evidence>
<organism evidence="2 3">
    <name type="scientific">Chthonomonas calidirosea (strain DSM 23976 / ICMP 18418 / T49)</name>
    <dbReference type="NCBI Taxonomy" id="1303518"/>
    <lineage>
        <taxon>Bacteria</taxon>
        <taxon>Bacillati</taxon>
        <taxon>Armatimonadota</taxon>
        <taxon>Chthonomonadia</taxon>
        <taxon>Chthonomonadales</taxon>
        <taxon>Chthonomonadaceae</taxon>
        <taxon>Chthonomonas</taxon>
    </lineage>
</organism>
<dbReference type="InterPro" id="IPR009875">
    <property type="entry name" value="PilZ_domain"/>
</dbReference>
<name>S0EVU8_CHTCT</name>
<dbReference type="PATRIC" id="fig|1303518.3.peg.2213"/>
<keyword evidence="2" id="KW-0808">Transferase</keyword>
<dbReference type="HOGENOM" id="CLU_1324482_0_0_0"/>
<dbReference type="STRING" id="454171.CP488_01953"/>
<dbReference type="GO" id="GO:0035438">
    <property type="term" value="F:cyclic-di-GMP binding"/>
    <property type="evidence" value="ECO:0007669"/>
    <property type="project" value="InterPro"/>
</dbReference>
<dbReference type="Gene3D" id="2.40.10.220">
    <property type="entry name" value="predicted glycosyltransferase like domains"/>
    <property type="match status" value="1"/>
</dbReference>
<reference evidence="3" key="1">
    <citation type="submission" date="2013-03" db="EMBL/GenBank/DDBJ databases">
        <title>Genome sequence of Chthonomonas calidirosea, the first sequenced genome from the Armatimonadetes phylum (formally candidate division OP10).</title>
        <authorList>
            <person name="Lee K.C.Y."/>
            <person name="Morgan X.C."/>
            <person name="Dunfield P.F."/>
            <person name="Tamas I."/>
            <person name="Houghton K.M."/>
            <person name="Vyssotski M."/>
            <person name="Ryan J.L.J."/>
            <person name="Lagutin K."/>
            <person name="McDonald I.R."/>
            <person name="Stott M.B."/>
        </authorList>
    </citation>
    <scope>NUCLEOTIDE SEQUENCE [LARGE SCALE GENOMIC DNA]</scope>
    <source>
        <strain evidence="3">DSM 23976 / ICMP 18418 / T49</strain>
    </source>
</reference>
<dbReference type="EMBL" id="HF951689">
    <property type="protein sequence ID" value="CCW35944.1"/>
    <property type="molecule type" value="Genomic_DNA"/>
</dbReference>
<feature type="domain" description="PilZ" evidence="1">
    <location>
        <begin position="86"/>
        <end position="199"/>
    </location>
</feature>
<protein>
    <submittedName>
        <fullName evidence="2">Predicted glycosyltransferase</fullName>
    </submittedName>
</protein>
<dbReference type="KEGG" id="ccz:CCALI_02137"/>